<dbReference type="AlphaFoldDB" id="A0A9N7YHS9"/>
<reference evidence="1" key="1">
    <citation type="submission" date="2020-03" db="EMBL/GenBank/DDBJ databases">
        <authorList>
            <person name="Weist P."/>
        </authorList>
    </citation>
    <scope>NUCLEOTIDE SEQUENCE</scope>
</reference>
<evidence type="ECO:0000313" key="2">
    <source>
        <dbReference type="Proteomes" id="UP001153269"/>
    </source>
</evidence>
<protein>
    <submittedName>
        <fullName evidence="1">Uncharacterized protein</fullName>
    </submittedName>
</protein>
<accession>A0A9N7YHS9</accession>
<sequence>MLTSRDIIMTQKVTRGNSLTLDDLDDLQRPGGAAGHGLHLKTFQFFSELPAKKTLQEKKTSSSEQRQAVVSLHINPCWSRVQQRVRPTQASTSSDLCLLHTSQFETPSAHINICPSLLERGDEVQEEVI</sequence>
<gene>
    <name evidence="1" type="ORF">PLEPLA_LOCUS13935</name>
</gene>
<name>A0A9N7YHS9_PLEPL</name>
<dbReference type="EMBL" id="CADEAL010000851">
    <property type="protein sequence ID" value="CAB1426001.1"/>
    <property type="molecule type" value="Genomic_DNA"/>
</dbReference>
<proteinExistence type="predicted"/>
<dbReference type="Proteomes" id="UP001153269">
    <property type="component" value="Unassembled WGS sequence"/>
</dbReference>
<organism evidence="1 2">
    <name type="scientific">Pleuronectes platessa</name>
    <name type="common">European plaice</name>
    <dbReference type="NCBI Taxonomy" id="8262"/>
    <lineage>
        <taxon>Eukaryota</taxon>
        <taxon>Metazoa</taxon>
        <taxon>Chordata</taxon>
        <taxon>Craniata</taxon>
        <taxon>Vertebrata</taxon>
        <taxon>Euteleostomi</taxon>
        <taxon>Actinopterygii</taxon>
        <taxon>Neopterygii</taxon>
        <taxon>Teleostei</taxon>
        <taxon>Neoteleostei</taxon>
        <taxon>Acanthomorphata</taxon>
        <taxon>Carangaria</taxon>
        <taxon>Pleuronectiformes</taxon>
        <taxon>Pleuronectoidei</taxon>
        <taxon>Pleuronectidae</taxon>
        <taxon>Pleuronectes</taxon>
    </lineage>
</organism>
<comment type="caution">
    <text evidence="1">The sequence shown here is derived from an EMBL/GenBank/DDBJ whole genome shotgun (WGS) entry which is preliminary data.</text>
</comment>
<evidence type="ECO:0000313" key="1">
    <source>
        <dbReference type="EMBL" id="CAB1426001.1"/>
    </source>
</evidence>
<keyword evidence="2" id="KW-1185">Reference proteome</keyword>